<comment type="caution">
    <text evidence="1">The sequence shown here is derived from an EMBL/GenBank/DDBJ whole genome shotgun (WGS) entry which is preliminary data.</text>
</comment>
<organism evidence="1 2">
    <name type="scientific">Taxus chinensis</name>
    <name type="common">Chinese yew</name>
    <name type="synonym">Taxus wallichiana var. chinensis</name>
    <dbReference type="NCBI Taxonomy" id="29808"/>
    <lineage>
        <taxon>Eukaryota</taxon>
        <taxon>Viridiplantae</taxon>
        <taxon>Streptophyta</taxon>
        <taxon>Embryophyta</taxon>
        <taxon>Tracheophyta</taxon>
        <taxon>Spermatophyta</taxon>
        <taxon>Pinopsida</taxon>
        <taxon>Pinidae</taxon>
        <taxon>Conifers II</taxon>
        <taxon>Cupressales</taxon>
        <taxon>Taxaceae</taxon>
        <taxon>Taxus</taxon>
    </lineage>
</organism>
<evidence type="ECO:0000313" key="1">
    <source>
        <dbReference type="EMBL" id="KAH9312729.1"/>
    </source>
</evidence>
<dbReference type="Proteomes" id="UP000824469">
    <property type="component" value="Unassembled WGS sequence"/>
</dbReference>
<proteinExistence type="predicted"/>
<feature type="non-terminal residue" evidence="1">
    <location>
        <position position="1"/>
    </location>
</feature>
<protein>
    <submittedName>
        <fullName evidence="1">Uncharacterized protein</fullName>
    </submittedName>
</protein>
<reference evidence="1 2" key="1">
    <citation type="journal article" date="2021" name="Nat. Plants">
        <title>The Taxus genome provides insights into paclitaxel biosynthesis.</title>
        <authorList>
            <person name="Xiong X."/>
            <person name="Gou J."/>
            <person name="Liao Q."/>
            <person name="Li Y."/>
            <person name="Zhou Q."/>
            <person name="Bi G."/>
            <person name="Li C."/>
            <person name="Du R."/>
            <person name="Wang X."/>
            <person name="Sun T."/>
            <person name="Guo L."/>
            <person name="Liang H."/>
            <person name="Lu P."/>
            <person name="Wu Y."/>
            <person name="Zhang Z."/>
            <person name="Ro D.K."/>
            <person name="Shang Y."/>
            <person name="Huang S."/>
            <person name="Yan J."/>
        </authorList>
    </citation>
    <scope>NUCLEOTIDE SEQUENCE [LARGE SCALE GENOMIC DNA]</scope>
    <source>
        <strain evidence="1">Ta-2019</strain>
    </source>
</reference>
<evidence type="ECO:0000313" key="2">
    <source>
        <dbReference type="Proteomes" id="UP000824469"/>
    </source>
</evidence>
<gene>
    <name evidence="1" type="ORF">KI387_027764</name>
</gene>
<keyword evidence="2" id="KW-1185">Reference proteome</keyword>
<sequence>AVSLPPMDTSSAILSMPPPRVSTFFLSSTVTASLSISGPSSIGPAWISQQLSQEKRKVPITPMDFSVIPAKGAKKQKPVTHFSKSAA</sequence>
<dbReference type="EMBL" id="JAHRHJ020000006">
    <property type="protein sequence ID" value="KAH9312729.1"/>
    <property type="molecule type" value="Genomic_DNA"/>
</dbReference>
<name>A0AA38FYD5_TAXCH</name>
<accession>A0AA38FYD5</accession>
<dbReference type="AlphaFoldDB" id="A0AA38FYD5"/>
<feature type="non-terminal residue" evidence="1">
    <location>
        <position position="87"/>
    </location>
</feature>